<name>A0A2I9D319_9DEIO</name>
<organism evidence="2 3">
    <name type="scientific">Deinococcus aerius</name>
    <dbReference type="NCBI Taxonomy" id="200253"/>
    <lineage>
        <taxon>Bacteria</taxon>
        <taxon>Thermotogati</taxon>
        <taxon>Deinococcota</taxon>
        <taxon>Deinococci</taxon>
        <taxon>Deinococcales</taxon>
        <taxon>Deinococcaceae</taxon>
        <taxon>Deinococcus</taxon>
    </lineage>
</organism>
<dbReference type="Gene3D" id="3.40.720.10">
    <property type="entry name" value="Alkaline Phosphatase, subunit A"/>
    <property type="match status" value="1"/>
</dbReference>
<comment type="caution">
    <text evidence="2">The sequence shown here is derived from an EMBL/GenBank/DDBJ whole genome shotgun (WGS) entry which is preliminary data.</text>
</comment>
<gene>
    <name evidence="2" type="ORF">DAERI_020137</name>
</gene>
<evidence type="ECO:0000313" key="2">
    <source>
        <dbReference type="EMBL" id="GBF04540.1"/>
    </source>
</evidence>
<dbReference type="Proteomes" id="UP000236569">
    <property type="component" value="Unassembled WGS sequence"/>
</dbReference>
<dbReference type="InterPro" id="IPR007312">
    <property type="entry name" value="Phosphoesterase"/>
</dbReference>
<dbReference type="AlphaFoldDB" id="A0A2I9D319"/>
<evidence type="ECO:0000313" key="3">
    <source>
        <dbReference type="Proteomes" id="UP000236569"/>
    </source>
</evidence>
<dbReference type="PANTHER" id="PTHR31956:SF8">
    <property type="entry name" value="ACID PHOSPHATASE PHOA (AFU_ORTHOLOGUE AFUA_1G03570)"/>
    <property type="match status" value="1"/>
</dbReference>
<keyword evidence="1" id="KW-0378">Hydrolase</keyword>
<evidence type="ECO:0000256" key="1">
    <source>
        <dbReference type="ARBA" id="ARBA00022801"/>
    </source>
</evidence>
<accession>A0A2I9D319</accession>
<protein>
    <submittedName>
        <fullName evidence="2">Phosphoesterase</fullName>
    </submittedName>
</protein>
<keyword evidence="3" id="KW-1185">Reference proteome</keyword>
<dbReference type="GO" id="GO:0009395">
    <property type="term" value="P:phospholipid catabolic process"/>
    <property type="evidence" value="ECO:0007669"/>
    <property type="project" value="TreeGrafter"/>
</dbReference>
<proteinExistence type="predicted"/>
<dbReference type="EMBL" id="BFAG01000002">
    <property type="protein sequence ID" value="GBF04540.1"/>
    <property type="molecule type" value="Genomic_DNA"/>
</dbReference>
<sequence length="303" mass="32279">MVPLAGPVLRVARHLLWLSPVLLGTVVAQPRTLPPFSHVFVLVLENTSAGGVLGNPNLPTLNALAREYGLATNYTGVAHPSLPNYVALLFGSTFGSRSDDSGQRFPGDNLALQLERAGKTWKGYFQGLPGPGWDGPSTGVYAKKHNPLMLAADIARDPVRARKVVPLGELDADLRAGTVPTFALIVPDLCHDLHGALTCWRGSRLERAGDAFVREWAGKIMASGAWKDHAALVITFDEGGGGDRAGGGGTVATIVVTSDGPRGVRSNRPYNHSSLLRTLEDAWGLPPLREAARATPMTDLFTR</sequence>
<dbReference type="PANTHER" id="PTHR31956">
    <property type="entry name" value="NON-SPECIFIC PHOSPHOLIPASE C4-RELATED"/>
    <property type="match status" value="1"/>
</dbReference>
<dbReference type="RefSeq" id="WP_164973323.1">
    <property type="nucleotide sequence ID" value="NZ_BFAG01000002.1"/>
</dbReference>
<dbReference type="Pfam" id="PF04185">
    <property type="entry name" value="Phosphoesterase"/>
    <property type="match status" value="1"/>
</dbReference>
<dbReference type="InterPro" id="IPR017850">
    <property type="entry name" value="Alkaline_phosphatase_core_sf"/>
</dbReference>
<dbReference type="GO" id="GO:0016788">
    <property type="term" value="F:hydrolase activity, acting on ester bonds"/>
    <property type="evidence" value="ECO:0007669"/>
    <property type="project" value="InterPro"/>
</dbReference>
<reference evidence="3" key="1">
    <citation type="submission" date="2018-01" db="EMBL/GenBank/DDBJ databases">
        <title>Draft Genome Sequence of the Radioresistant Bacterium Deinococcus aerius TR0125, Isolated from the Higher Atmosphere above Japan.</title>
        <authorList>
            <person name="Satoh K."/>
            <person name="Arai H."/>
            <person name="Sanzen T."/>
            <person name="Kawaguchi Y."/>
            <person name="Hayashi H."/>
            <person name="Yokobori S."/>
            <person name="Yamagishi A."/>
            <person name="Oono Y."/>
            <person name="Narumi I."/>
        </authorList>
    </citation>
    <scope>NUCLEOTIDE SEQUENCE [LARGE SCALE GENOMIC DNA]</scope>
    <source>
        <strain evidence="3">TR0125</strain>
    </source>
</reference>